<name>C3X229_9BURK</name>
<proteinExistence type="predicted"/>
<dbReference type="RefSeq" id="WP_020995259.1">
    <property type="nucleotide sequence ID" value="NZ_CABMNL010000001.1"/>
</dbReference>
<keyword evidence="2" id="KW-1185">Reference proteome</keyword>
<accession>C3X229</accession>
<dbReference type="Proteomes" id="UP000003973">
    <property type="component" value="Unassembled WGS sequence"/>
</dbReference>
<dbReference type="EMBL" id="ACDP02000028">
    <property type="protein sequence ID" value="EEO27265.2"/>
    <property type="molecule type" value="Genomic_DNA"/>
</dbReference>
<gene>
    <name evidence="1" type="ORF">OFAG_00418</name>
</gene>
<dbReference type="SUPFAM" id="SSF55729">
    <property type="entry name" value="Acyl-CoA N-acyltransferases (Nat)"/>
    <property type="match status" value="1"/>
</dbReference>
<dbReference type="Gene3D" id="3.40.630.30">
    <property type="match status" value="1"/>
</dbReference>
<protein>
    <recommendedName>
        <fullName evidence="3">N-acetyltransferase domain-containing protein</fullName>
    </recommendedName>
</protein>
<organism evidence="1 2">
    <name type="scientific">Oxalobacter paraformigenes</name>
    <dbReference type="NCBI Taxonomy" id="556268"/>
    <lineage>
        <taxon>Bacteria</taxon>
        <taxon>Pseudomonadati</taxon>
        <taxon>Pseudomonadota</taxon>
        <taxon>Betaproteobacteria</taxon>
        <taxon>Burkholderiales</taxon>
        <taxon>Oxalobacteraceae</taxon>
        <taxon>Oxalobacter</taxon>
    </lineage>
</organism>
<dbReference type="AlphaFoldDB" id="C3X229"/>
<sequence>MFFSVGIPVLRQAVSIAGCMGIRAFREEDIEEAGQMAYDVWSYELGRTDPALNRFIHEYLVRYYDVNRHYSFSIAAGRLAAFLLAGFKKDTNDCDRWFERGLSFFSPEKRKIAREYRSYLDRNGDAVKKIMGECDVQMGLFMSRVGGTGRVLLQNLESICRKSGVGNLFLWADATCNVQYYGKNGFEILERFENNALSETGCLETYIFKKRLN</sequence>
<comment type="caution">
    <text evidence="1">The sequence shown here is derived from an EMBL/GenBank/DDBJ whole genome shotgun (WGS) entry which is preliminary data.</text>
</comment>
<evidence type="ECO:0008006" key="3">
    <source>
        <dbReference type="Google" id="ProtNLM"/>
    </source>
</evidence>
<dbReference type="HOGENOM" id="CLU_1401264_0_0_4"/>
<evidence type="ECO:0000313" key="2">
    <source>
        <dbReference type="Proteomes" id="UP000003973"/>
    </source>
</evidence>
<reference evidence="1" key="1">
    <citation type="submission" date="2011-10" db="EMBL/GenBank/DDBJ databases">
        <title>The Genome Sequence of Oxalobacter formigenes HOxBLS.</title>
        <authorList>
            <consortium name="The Broad Institute Genome Sequencing Platform"/>
            <person name="Earl A."/>
            <person name="Ward D."/>
            <person name="Feldgarden M."/>
            <person name="Gevers D."/>
            <person name="Allison M.J."/>
            <person name="Humphrey S."/>
            <person name="Young S.K."/>
            <person name="Zeng Q."/>
            <person name="Gargeya S."/>
            <person name="Fitzgerald M."/>
            <person name="Haas B."/>
            <person name="Abouelleil A."/>
            <person name="Alvarado L."/>
            <person name="Arachchi H.M."/>
            <person name="Berlin A."/>
            <person name="Brown A."/>
            <person name="Chapman S.B."/>
            <person name="Chen Z."/>
            <person name="Dunbar C."/>
            <person name="Freedman E."/>
            <person name="Gearin G."/>
            <person name="Goldberg J."/>
            <person name="Griggs A."/>
            <person name="Gujja S."/>
            <person name="Heiman D."/>
            <person name="Howarth C."/>
            <person name="Larson L."/>
            <person name="Lui A."/>
            <person name="MacDonald P.J.P."/>
            <person name="Montmayeur A."/>
            <person name="Murphy C."/>
            <person name="Neiman D."/>
            <person name="Pearson M."/>
            <person name="Priest M."/>
            <person name="Roberts A."/>
            <person name="Saif S."/>
            <person name="Shea T."/>
            <person name="Shenoy N."/>
            <person name="Sisk P."/>
            <person name="Stolte C."/>
            <person name="Sykes S."/>
            <person name="Wortman J."/>
            <person name="Nusbaum C."/>
            <person name="Birren B."/>
        </authorList>
    </citation>
    <scope>NUCLEOTIDE SEQUENCE [LARGE SCALE GENOMIC DNA]</scope>
    <source>
        <strain evidence="1">HOxBLS</strain>
    </source>
</reference>
<dbReference type="InterPro" id="IPR016181">
    <property type="entry name" value="Acyl_CoA_acyltransferase"/>
</dbReference>
<evidence type="ECO:0000313" key="1">
    <source>
        <dbReference type="EMBL" id="EEO27265.2"/>
    </source>
</evidence>